<evidence type="ECO:0000256" key="2">
    <source>
        <dbReference type="ARBA" id="ARBA00022737"/>
    </source>
</evidence>
<organism evidence="4 5">
    <name type="scientific">Flavobacterium restrictum</name>
    <dbReference type="NCBI Taxonomy" id="2594428"/>
    <lineage>
        <taxon>Bacteria</taxon>
        <taxon>Pseudomonadati</taxon>
        <taxon>Bacteroidota</taxon>
        <taxon>Flavobacteriia</taxon>
        <taxon>Flavobacteriales</taxon>
        <taxon>Flavobacteriaceae</taxon>
        <taxon>Flavobacterium</taxon>
    </lineage>
</organism>
<accession>A0A553E2R9</accession>
<evidence type="ECO:0000259" key="3">
    <source>
        <dbReference type="Pfam" id="PF23237"/>
    </source>
</evidence>
<dbReference type="Proteomes" id="UP000316371">
    <property type="component" value="Unassembled WGS sequence"/>
</dbReference>
<dbReference type="EMBL" id="VJZT01000009">
    <property type="protein sequence ID" value="TRX39163.1"/>
    <property type="molecule type" value="Genomic_DNA"/>
</dbReference>
<keyword evidence="2" id="KW-0677">Repeat</keyword>
<evidence type="ECO:0000313" key="5">
    <source>
        <dbReference type="Proteomes" id="UP000316371"/>
    </source>
</evidence>
<proteinExistence type="predicted"/>
<dbReference type="InterPro" id="IPR025875">
    <property type="entry name" value="Leu-rich_rpt_4"/>
</dbReference>
<dbReference type="PANTHER" id="PTHR47566:SF1">
    <property type="entry name" value="PROTEIN NUD1"/>
    <property type="match status" value="1"/>
</dbReference>
<evidence type="ECO:0000313" key="4">
    <source>
        <dbReference type="EMBL" id="TRX39163.1"/>
    </source>
</evidence>
<dbReference type="SUPFAM" id="SSF52058">
    <property type="entry name" value="L domain-like"/>
    <property type="match status" value="1"/>
</dbReference>
<protein>
    <submittedName>
        <fullName evidence="4">T9SS sorting signal type C domain-containing protein</fullName>
    </submittedName>
</protein>
<dbReference type="Gene3D" id="3.80.10.10">
    <property type="entry name" value="Ribonuclease Inhibitor"/>
    <property type="match status" value="1"/>
</dbReference>
<dbReference type="InterPro" id="IPR057078">
    <property type="entry name" value="HYR-4C"/>
</dbReference>
<feature type="domain" description="HYR-like" evidence="3">
    <location>
        <begin position="71"/>
        <end position="139"/>
    </location>
</feature>
<dbReference type="RefSeq" id="WP_144256508.1">
    <property type="nucleotide sequence ID" value="NZ_VJZT01000009.1"/>
</dbReference>
<dbReference type="Pfam" id="PF12799">
    <property type="entry name" value="LRR_4"/>
    <property type="match status" value="1"/>
</dbReference>
<feature type="domain" description="HYR-like" evidence="3">
    <location>
        <begin position="147"/>
        <end position="215"/>
    </location>
</feature>
<dbReference type="Gene3D" id="2.60.40.10">
    <property type="entry name" value="Immunoglobulins"/>
    <property type="match status" value="2"/>
</dbReference>
<dbReference type="PANTHER" id="PTHR47566">
    <property type="match status" value="1"/>
</dbReference>
<dbReference type="AlphaFoldDB" id="A0A553E2R9"/>
<dbReference type="InterPro" id="IPR032675">
    <property type="entry name" value="LRR_dom_sf"/>
</dbReference>
<feature type="non-terminal residue" evidence="4">
    <location>
        <position position="1"/>
    </location>
</feature>
<comment type="caution">
    <text evidence="4">The sequence shown here is derived from an EMBL/GenBank/DDBJ whole genome shotgun (WGS) entry which is preliminary data.</text>
</comment>
<dbReference type="InterPro" id="IPR052574">
    <property type="entry name" value="CDIRP"/>
</dbReference>
<dbReference type="OrthoDB" id="3179827at2"/>
<sequence>TTVTAQCSVASITAPTATDNCSGTITGTTTTTFPITTQGTTTVIWKYADAKGNTATQNQTVTITDTLAPVANAATLTTVTAQCSVASITAPTANDNCSGTITGTTTTTFPIATQGTTTVVWTYADAKGNTATQNQTVTITDTVAPVANAATLTTVTAQCSVASITAPTATDNCSGTITGTTTTTFPIATQGTTTVTWTYADAKGNTSTQNQTVTITDTVAPVTPTLADIKSDCSATAVAPTTTDACAGTLTGTTSDALTYNTAGTHVIHWTFNDGHGQSIIVPQNVIIAIPAATPTTAIPDANFEQALIDLGYDCLKDGKVITSNISGITTLDVNTKNISDLTGIKAFSNLQTLGCDTNNLTSLDLTGLTHLTELNCYYNALTSLDLSSLTSLTYLDCGNNNIQSLDLTGLTALTYVYAGYNNLTTLNVTDLNTSAELYCYNNADLTCIATTDPAAATANSLWQKDAAANYVTNNPILIGGAVTGGTPICLGSASGLLSLTGATGTILRWESAVSPFTTWTPIAHTNTTYTAGILTQTTQFRAVLINSLCATTTATPTTVTIESTTWTGTWSNGTPNANKGAIIAADFTATANLAACSLVVNNNAKVLVKSGFNFSIANDVTVATGSTLTFENNTNLVQSKDTNGNTGNIIVKRKTSPLMLLDYVIWSAPVANQKLQAFSPATLATRFYTYNPTTNLYNAIATPSTTNFATATGYLIRLPNNHPTTPTIWEGQFEGTPNNGNYTFAVANNTYNAIGNPYPSTLSADAFIDTNAITDALYFWRKTNNTATTSYATYTKAGGTANAGGASSIVPNGIIQVGQGFLTKPTAATISFTNAMRVTNNANQFLKTKAIERNRIWLNLAKDTAPVNQIMVAYMTGASSGIDPAIDGHFINDNSTALTSTINNEEFAIQGRSLPFSDTDLVPLTFKTNASGTFSIAIDHVDGLFEGNQDVFVNDKLIGTSQNLKKAPYAFTSATGTFSNRFELAYKSSLALGVQKPEFTSNSIIVFKQNGLITINAGKAIIKNVRLFDIRGRMIYEQNNIKLNTTVLKDFTAAEQTIMVQITSDLNEIVTKKIIY</sequence>
<dbReference type="InterPro" id="IPR013783">
    <property type="entry name" value="Ig-like_fold"/>
</dbReference>
<dbReference type="Pfam" id="PF23237">
    <property type="entry name" value="HYR_4C"/>
    <property type="match status" value="3"/>
</dbReference>
<dbReference type="NCBIfam" id="NF033708">
    <property type="entry name" value="T9SS_Cterm_ChiA"/>
    <property type="match status" value="1"/>
</dbReference>
<feature type="domain" description="HYR-like" evidence="3">
    <location>
        <begin position="4"/>
        <end position="63"/>
    </location>
</feature>
<reference evidence="4 5" key="1">
    <citation type="submission" date="2019-07" db="EMBL/GenBank/DDBJ databases">
        <title>Novel species of Flavobacterium.</title>
        <authorList>
            <person name="Liu Q."/>
            <person name="Xin Y.-H."/>
        </authorList>
    </citation>
    <scope>NUCLEOTIDE SEQUENCE [LARGE SCALE GENOMIC DNA]</scope>
    <source>
        <strain evidence="4 5">LB1R34</strain>
    </source>
</reference>
<gene>
    <name evidence="4" type="ORF">FNW21_09510</name>
</gene>
<keyword evidence="5" id="KW-1185">Reference proteome</keyword>
<evidence type="ECO:0000256" key="1">
    <source>
        <dbReference type="ARBA" id="ARBA00022614"/>
    </source>
</evidence>
<keyword evidence="1" id="KW-0433">Leucine-rich repeat</keyword>
<dbReference type="GO" id="GO:0035591">
    <property type="term" value="F:signaling adaptor activity"/>
    <property type="evidence" value="ECO:0007669"/>
    <property type="project" value="TreeGrafter"/>
</dbReference>
<name>A0A553E2R9_9FLAO</name>